<dbReference type="OrthoDB" id="6431331at2759"/>
<dbReference type="AlphaFoldDB" id="A0A8H5D3L2"/>
<feature type="transmembrane region" description="Helical" evidence="1">
    <location>
        <begin position="154"/>
        <end position="174"/>
    </location>
</feature>
<organism evidence="2 3">
    <name type="scientific">Collybiopsis confluens</name>
    <dbReference type="NCBI Taxonomy" id="2823264"/>
    <lineage>
        <taxon>Eukaryota</taxon>
        <taxon>Fungi</taxon>
        <taxon>Dikarya</taxon>
        <taxon>Basidiomycota</taxon>
        <taxon>Agaricomycotina</taxon>
        <taxon>Agaricomycetes</taxon>
        <taxon>Agaricomycetidae</taxon>
        <taxon>Agaricales</taxon>
        <taxon>Marasmiineae</taxon>
        <taxon>Omphalotaceae</taxon>
        <taxon>Collybiopsis</taxon>
    </lineage>
</organism>
<dbReference type="SUPFAM" id="SSF53474">
    <property type="entry name" value="alpha/beta-Hydrolases"/>
    <property type="match status" value="1"/>
</dbReference>
<name>A0A8H5D3L2_9AGAR</name>
<evidence type="ECO:0000313" key="2">
    <source>
        <dbReference type="EMBL" id="KAF5353029.1"/>
    </source>
</evidence>
<feature type="transmembrane region" description="Helical" evidence="1">
    <location>
        <begin position="124"/>
        <end position="142"/>
    </location>
</feature>
<accession>A0A8H5D3L2</accession>
<feature type="transmembrane region" description="Helical" evidence="1">
    <location>
        <begin position="201"/>
        <end position="221"/>
    </location>
</feature>
<dbReference type="PANTHER" id="PTHR37471:SF1">
    <property type="entry name" value="AB HYDROLASE-1 DOMAIN-CONTAINING PROTEIN"/>
    <property type="match status" value="1"/>
</dbReference>
<evidence type="ECO:0000256" key="1">
    <source>
        <dbReference type="SAM" id="Phobius"/>
    </source>
</evidence>
<proteinExistence type="predicted"/>
<feature type="transmembrane region" description="Helical" evidence="1">
    <location>
        <begin position="274"/>
        <end position="305"/>
    </location>
</feature>
<comment type="caution">
    <text evidence="2">The sequence shown here is derived from an EMBL/GenBank/DDBJ whole genome shotgun (WGS) entry which is preliminary data.</text>
</comment>
<keyword evidence="1" id="KW-1133">Transmembrane helix</keyword>
<keyword evidence="1" id="KW-0472">Membrane</keyword>
<gene>
    <name evidence="2" type="ORF">D9757_011859</name>
</gene>
<dbReference type="EMBL" id="JAACJN010000271">
    <property type="protein sequence ID" value="KAF5353029.1"/>
    <property type="molecule type" value="Genomic_DNA"/>
</dbReference>
<dbReference type="Proteomes" id="UP000518752">
    <property type="component" value="Unassembled WGS sequence"/>
</dbReference>
<evidence type="ECO:0008006" key="4">
    <source>
        <dbReference type="Google" id="ProtNLM"/>
    </source>
</evidence>
<dbReference type="InterPro" id="IPR029058">
    <property type="entry name" value="AB_hydrolase_fold"/>
</dbReference>
<keyword evidence="1" id="KW-0812">Transmembrane</keyword>
<keyword evidence="3" id="KW-1185">Reference proteome</keyword>
<reference evidence="2 3" key="1">
    <citation type="journal article" date="2020" name="ISME J.">
        <title>Uncovering the hidden diversity of litter-decomposition mechanisms in mushroom-forming fungi.</title>
        <authorList>
            <person name="Floudas D."/>
            <person name="Bentzer J."/>
            <person name="Ahren D."/>
            <person name="Johansson T."/>
            <person name="Persson P."/>
            <person name="Tunlid A."/>
        </authorList>
    </citation>
    <scope>NUCLEOTIDE SEQUENCE [LARGE SCALE GENOMIC DNA]</scope>
    <source>
        <strain evidence="2 3">CBS 406.79</strain>
    </source>
</reference>
<dbReference type="PANTHER" id="PTHR37471">
    <property type="entry name" value="UNNAMED PRODUCT"/>
    <property type="match status" value="1"/>
</dbReference>
<dbReference type="Gene3D" id="3.40.50.1820">
    <property type="entry name" value="alpha/beta hydrolase"/>
    <property type="match status" value="1"/>
</dbReference>
<protein>
    <recommendedName>
        <fullName evidence="4">AB hydrolase-1 domain-containing protein</fullName>
    </recommendedName>
</protein>
<feature type="transmembrane region" description="Helical" evidence="1">
    <location>
        <begin position="423"/>
        <end position="442"/>
    </location>
</feature>
<evidence type="ECO:0000313" key="3">
    <source>
        <dbReference type="Proteomes" id="UP000518752"/>
    </source>
</evidence>
<sequence length="790" mass="89321">MFAASFRTARQSSSPLAYSNLSEHGPKRGVQPFYRLDFLIWSNKAATQTDLTYRSRGTPDIPFHVTGCFCRAGVNPNAITEVTASQRYAPNGTSRESIRNNHIKEPMKDIAPDTAEIGAVALDLPLYGISLAMFTNTIVALMQRCSSADRKMMVVASAYLLLSTAHAITGIVRLNNGFIHSRDTFSGGPPKFFSNGIETGFLIQGMIYIVETLLTDAVVIYRCFKVWRRWTVIVLPIMLWCLALASGLGLWSALGPAAVAHGGPGVSIFKYAKWIKALFASTLATNLISTAFALPAVLEVAFYAVAYHRRKNLQRGTHKPPVLDAEQREALFAKCSHSTDYPNYPFGWFSSPELKRENFVEWILWALFSCDPQDALEEWNEEIERYIKKFEEITGTKLEDGRADWTTSLRLMLDPVQTSHRPLLWYFLVAVVDLITCVKLHILGFQHYSQPRVLTQVFPPRFYTTIFSEHSTAKHFSYWYRPHRSKHRDPVVFIHGIGIGLYPYVPLINSLIQLDPEIGILLIELLPISMHITAEPIPQRRDLLDALYAVIHRLGMSRAVLAAHSYGTVIAAHIIRDDDPGAEMKKPIITAFLLIDPIPILLHLPNVAFNFLYRIPGSPNRLSSRPRVNVNDTEKWAGNEWQLWYFASQDPDIAYTLARGFFWAENILWREDLGLSPLPAAPGIEPSVVDGRGGHHNRNDRGYDTKFAVVLSGDDQIVPSDEVWQYLTGMTMDEVSDRERVGLDTTTWKSDNGMLEVLYYHDIDHAMVFDTKKREKGLIRILDEFTSVER</sequence>
<feature type="transmembrane region" description="Helical" evidence="1">
    <location>
        <begin position="233"/>
        <end position="254"/>
    </location>
</feature>